<name>A0ABR9G4V4_9GAMM</name>
<gene>
    <name evidence="3" type="ORF">IGX34_01720</name>
</gene>
<evidence type="ECO:0000313" key="4">
    <source>
        <dbReference type="Proteomes" id="UP000651010"/>
    </source>
</evidence>
<keyword evidence="4" id="KW-1185">Reference proteome</keyword>
<dbReference type="SMART" id="SM01259">
    <property type="entry name" value="LAB_N"/>
    <property type="match status" value="1"/>
</dbReference>
<keyword evidence="1" id="KW-0472">Membrane</keyword>
<dbReference type="Pfam" id="PF07578">
    <property type="entry name" value="LAB_N"/>
    <property type="match status" value="1"/>
</dbReference>
<feature type="domain" description="Lipid A biosynthesis N-terminal" evidence="2">
    <location>
        <begin position="10"/>
        <end position="81"/>
    </location>
</feature>
<reference evidence="3 4" key="1">
    <citation type="submission" date="2020-09" db="EMBL/GenBank/DDBJ databases">
        <title>Dyella sp. 7MK23 isolated from forest soil.</title>
        <authorList>
            <person name="Fu J."/>
        </authorList>
    </citation>
    <scope>NUCLEOTIDE SEQUENCE [LARGE SCALE GENOMIC DNA]</scope>
    <source>
        <strain evidence="3 4">7MK23</strain>
    </source>
</reference>
<proteinExistence type="predicted"/>
<evidence type="ECO:0000259" key="2">
    <source>
        <dbReference type="SMART" id="SM01259"/>
    </source>
</evidence>
<dbReference type="InterPro" id="IPR011499">
    <property type="entry name" value="Lipid_A_biosynth_N"/>
</dbReference>
<dbReference type="RefSeq" id="WP_192553928.1">
    <property type="nucleotide sequence ID" value="NZ_JACZZA010000001.1"/>
</dbReference>
<protein>
    <submittedName>
        <fullName evidence="3">Lipid-A-disaccharide synthase N-terminal domain-containing protein</fullName>
    </submittedName>
</protein>
<evidence type="ECO:0000313" key="3">
    <source>
        <dbReference type="EMBL" id="MBE1159082.1"/>
    </source>
</evidence>
<feature type="transmembrane region" description="Helical" evidence="1">
    <location>
        <begin position="6"/>
        <end position="28"/>
    </location>
</feature>
<dbReference type="Proteomes" id="UP000651010">
    <property type="component" value="Unassembled WGS sequence"/>
</dbReference>
<feature type="transmembrane region" description="Helical" evidence="1">
    <location>
        <begin position="40"/>
        <end position="57"/>
    </location>
</feature>
<keyword evidence="1" id="KW-1133">Transmembrane helix</keyword>
<sequence>MSVDSVWIGTGLFGQALFGARFLVQWLYSEARGKSEIPSVFWYLSVAGGVILLSYAIHRREPVFIIGESITLLIFLRNLQMLHKRPDPG</sequence>
<organism evidence="3 4">
    <name type="scientific">Dyella acidiphila</name>
    <dbReference type="NCBI Taxonomy" id="2775866"/>
    <lineage>
        <taxon>Bacteria</taxon>
        <taxon>Pseudomonadati</taxon>
        <taxon>Pseudomonadota</taxon>
        <taxon>Gammaproteobacteria</taxon>
        <taxon>Lysobacterales</taxon>
        <taxon>Rhodanobacteraceae</taxon>
        <taxon>Dyella</taxon>
    </lineage>
</organism>
<evidence type="ECO:0000256" key="1">
    <source>
        <dbReference type="SAM" id="Phobius"/>
    </source>
</evidence>
<comment type="caution">
    <text evidence="3">The sequence shown here is derived from an EMBL/GenBank/DDBJ whole genome shotgun (WGS) entry which is preliminary data.</text>
</comment>
<accession>A0ABR9G4V4</accession>
<keyword evidence="1" id="KW-0812">Transmembrane</keyword>
<dbReference type="EMBL" id="JACZZA010000001">
    <property type="protein sequence ID" value="MBE1159082.1"/>
    <property type="molecule type" value="Genomic_DNA"/>
</dbReference>
<feature type="transmembrane region" description="Helical" evidence="1">
    <location>
        <begin position="63"/>
        <end position="79"/>
    </location>
</feature>